<keyword evidence="3" id="KW-1185">Reference proteome</keyword>
<dbReference type="EMBL" id="JAGQDG010000008">
    <property type="protein sequence ID" value="MBQ0937493.1"/>
    <property type="molecule type" value="Genomic_DNA"/>
</dbReference>
<protein>
    <submittedName>
        <fullName evidence="2">Prepilin-type N-terminal cleavage/methylation domain-containing protein</fullName>
    </submittedName>
</protein>
<reference evidence="2 3" key="1">
    <citation type="submission" date="2021-04" db="EMBL/GenBank/DDBJ databases">
        <title>The genome sequence of type strain Ideonella paludis KCTC 32238.</title>
        <authorList>
            <person name="Liu Y."/>
        </authorList>
    </citation>
    <scope>NUCLEOTIDE SEQUENCE [LARGE SCALE GENOMIC DNA]</scope>
    <source>
        <strain evidence="2 3">KCTC 32238</strain>
    </source>
</reference>
<keyword evidence="1" id="KW-0812">Transmembrane</keyword>
<dbReference type="Proteomes" id="UP000672097">
    <property type="component" value="Unassembled WGS sequence"/>
</dbReference>
<dbReference type="InterPro" id="IPR012902">
    <property type="entry name" value="N_methyl_site"/>
</dbReference>
<name>A0ABS5E252_9BURK</name>
<keyword evidence="1" id="KW-1133">Transmembrane helix</keyword>
<proteinExistence type="predicted"/>
<evidence type="ECO:0000313" key="3">
    <source>
        <dbReference type="Proteomes" id="UP000672097"/>
    </source>
</evidence>
<feature type="transmembrane region" description="Helical" evidence="1">
    <location>
        <begin position="14"/>
        <end position="34"/>
    </location>
</feature>
<gene>
    <name evidence="2" type="ORF">KAK11_19360</name>
</gene>
<dbReference type="NCBIfam" id="TIGR02532">
    <property type="entry name" value="IV_pilin_GFxxxE"/>
    <property type="match status" value="1"/>
</dbReference>
<evidence type="ECO:0000256" key="1">
    <source>
        <dbReference type="SAM" id="Phobius"/>
    </source>
</evidence>
<dbReference type="RefSeq" id="WP_210811045.1">
    <property type="nucleotide sequence ID" value="NZ_JAGQDG010000008.1"/>
</dbReference>
<keyword evidence="1" id="KW-0472">Membrane</keyword>
<sequence>MTTPRLPPPQQRGFTLIELCLATAMGALLLAALVHVARLATESKAELSGASEQRTEAAFVMQRLRAAADAATVSTLYPAADGDTGLWLAPTRFCINQLKALVETTSGDTSCSQGEVIAERVERLTVSLPDTQSALDAPMVLMSVSLSRADGADSMALTQAIRMKGLLE</sequence>
<evidence type="ECO:0000313" key="2">
    <source>
        <dbReference type="EMBL" id="MBQ0937493.1"/>
    </source>
</evidence>
<comment type="caution">
    <text evidence="2">The sequence shown here is derived from an EMBL/GenBank/DDBJ whole genome shotgun (WGS) entry which is preliminary data.</text>
</comment>
<accession>A0ABS5E252</accession>
<organism evidence="2 3">
    <name type="scientific">Ideonella paludis</name>
    <dbReference type="NCBI Taxonomy" id="1233411"/>
    <lineage>
        <taxon>Bacteria</taxon>
        <taxon>Pseudomonadati</taxon>
        <taxon>Pseudomonadota</taxon>
        <taxon>Betaproteobacteria</taxon>
        <taxon>Burkholderiales</taxon>
        <taxon>Sphaerotilaceae</taxon>
        <taxon>Ideonella</taxon>
    </lineage>
</organism>